<evidence type="ECO:0000256" key="3">
    <source>
        <dbReference type="ARBA" id="ARBA00022692"/>
    </source>
</evidence>
<dbReference type="SUPFAM" id="SSF100895">
    <property type="entry name" value="Kazal-type serine protease inhibitors"/>
    <property type="match status" value="1"/>
</dbReference>
<feature type="domain" description="Kazal-like" evidence="7">
    <location>
        <begin position="1"/>
        <end position="53"/>
    </location>
</feature>
<dbReference type="OrthoDB" id="6286541at2759"/>
<evidence type="ECO:0000313" key="10">
    <source>
        <dbReference type="Proteomes" id="UP000014760"/>
    </source>
</evidence>
<evidence type="ECO:0000313" key="8">
    <source>
        <dbReference type="EMBL" id="ELU08733.1"/>
    </source>
</evidence>
<evidence type="ECO:0000259" key="7">
    <source>
        <dbReference type="PROSITE" id="PS51465"/>
    </source>
</evidence>
<dbReference type="GO" id="GO:0016323">
    <property type="term" value="C:basolateral plasma membrane"/>
    <property type="evidence" value="ECO:0007669"/>
    <property type="project" value="TreeGrafter"/>
</dbReference>
<keyword evidence="4 6" id="KW-1133">Transmembrane helix</keyword>
<dbReference type="EnsemblMetazoa" id="CapteT112999">
    <property type="protein sequence ID" value="CapteP112999"/>
    <property type="gene ID" value="CapteG112999"/>
</dbReference>
<evidence type="ECO:0000256" key="5">
    <source>
        <dbReference type="ARBA" id="ARBA00023136"/>
    </source>
</evidence>
<dbReference type="PANTHER" id="PTHR11388:SF142">
    <property type="entry name" value="SOLUTE CARRIER ORGANIC ANION TRANSPORTER FAMILY MEMBER 5A1"/>
    <property type="match status" value="1"/>
</dbReference>
<dbReference type="GO" id="GO:0015347">
    <property type="term" value="F:sodium-independent organic anion transmembrane transporter activity"/>
    <property type="evidence" value="ECO:0007669"/>
    <property type="project" value="TreeGrafter"/>
</dbReference>
<keyword evidence="10" id="KW-1185">Reference proteome</keyword>
<dbReference type="OMA" id="QKHERAF"/>
<keyword evidence="3 6" id="KW-0812">Transmembrane</keyword>
<dbReference type="InterPro" id="IPR004156">
    <property type="entry name" value="OATP"/>
</dbReference>
<dbReference type="GO" id="GO:0043252">
    <property type="term" value="P:sodium-independent organic anion transport"/>
    <property type="evidence" value="ECO:0007669"/>
    <property type="project" value="TreeGrafter"/>
</dbReference>
<dbReference type="InterPro" id="IPR036058">
    <property type="entry name" value="Kazal_dom_sf"/>
</dbReference>
<evidence type="ECO:0000313" key="9">
    <source>
        <dbReference type="EnsemblMetazoa" id="CapteP112999"/>
    </source>
</evidence>
<organism evidence="8">
    <name type="scientific">Capitella teleta</name>
    <name type="common">Polychaete worm</name>
    <dbReference type="NCBI Taxonomy" id="283909"/>
    <lineage>
        <taxon>Eukaryota</taxon>
        <taxon>Metazoa</taxon>
        <taxon>Spiralia</taxon>
        <taxon>Lophotrochozoa</taxon>
        <taxon>Annelida</taxon>
        <taxon>Polychaeta</taxon>
        <taxon>Sedentaria</taxon>
        <taxon>Scolecida</taxon>
        <taxon>Capitellidae</taxon>
        <taxon>Capitella</taxon>
    </lineage>
</organism>
<dbReference type="Pfam" id="PF03137">
    <property type="entry name" value="OATP"/>
    <property type="match status" value="1"/>
</dbReference>
<dbReference type="HOGENOM" id="CLU_1901423_0_0_1"/>
<evidence type="ECO:0000256" key="2">
    <source>
        <dbReference type="ARBA" id="ARBA00022475"/>
    </source>
</evidence>
<feature type="non-terminal residue" evidence="8">
    <location>
        <position position="1"/>
    </location>
</feature>
<dbReference type="EMBL" id="KB298805">
    <property type="protein sequence ID" value="ELU08733.1"/>
    <property type="molecule type" value="Genomic_DNA"/>
</dbReference>
<name>R7URG9_CAPTE</name>
<dbReference type="EMBL" id="AMQN01021547">
    <property type="status" value="NOT_ANNOTATED_CDS"/>
    <property type="molecule type" value="Genomic_DNA"/>
</dbReference>
<sequence>SADCNLGCTCDPEEFIPVCGSDGLNYYSPCLAGCQHDQAANTSSLTKVGSIFFTSYHGYQPCPALLYIFPVILSIASIPQLYTDCLCISNGTGTAVSGECPMGCPMMVPYVVIYCVATFITSMSFVPMLTTIIR</sequence>
<accession>R7URG9</accession>
<dbReference type="AlphaFoldDB" id="R7URG9"/>
<dbReference type="InterPro" id="IPR002350">
    <property type="entry name" value="Kazal_dom"/>
</dbReference>
<reference evidence="10" key="1">
    <citation type="submission" date="2012-12" db="EMBL/GenBank/DDBJ databases">
        <authorList>
            <person name="Hellsten U."/>
            <person name="Grimwood J."/>
            <person name="Chapman J.A."/>
            <person name="Shapiro H."/>
            <person name="Aerts A."/>
            <person name="Otillar R.P."/>
            <person name="Terry A.Y."/>
            <person name="Boore J.L."/>
            <person name="Simakov O."/>
            <person name="Marletaz F."/>
            <person name="Cho S.-J."/>
            <person name="Edsinger-Gonzales E."/>
            <person name="Havlak P."/>
            <person name="Kuo D.-H."/>
            <person name="Larsson T."/>
            <person name="Lv J."/>
            <person name="Arendt D."/>
            <person name="Savage R."/>
            <person name="Osoegawa K."/>
            <person name="de Jong P."/>
            <person name="Lindberg D.R."/>
            <person name="Seaver E.C."/>
            <person name="Weisblat D.A."/>
            <person name="Putnam N.H."/>
            <person name="Grigoriev I.V."/>
            <person name="Rokhsar D.S."/>
        </authorList>
    </citation>
    <scope>NUCLEOTIDE SEQUENCE</scope>
    <source>
        <strain evidence="10">I ESC-2004</strain>
    </source>
</reference>
<keyword evidence="5 6" id="KW-0472">Membrane</keyword>
<feature type="transmembrane region" description="Helical" evidence="6">
    <location>
        <begin position="111"/>
        <end position="133"/>
    </location>
</feature>
<gene>
    <name evidence="8" type="ORF">CAPTEDRAFT_112999</name>
</gene>
<proteinExistence type="predicted"/>
<reference evidence="9" key="3">
    <citation type="submission" date="2015-06" db="UniProtKB">
        <authorList>
            <consortium name="EnsemblMetazoa"/>
        </authorList>
    </citation>
    <scope>IDENTIFICATION</scope>
</reference>
<keyword evidence="2" id="KW-1003">Cell membrane</keyword>
<evidence type="ECO:0000256" key="6">
    <source>
        <dbReference type="SAM" id="Phobius"/>
    </source>
</evidence>
<dbReference type="Proteomes" id="UP000014760">
    <property type="component" value="Unassembled WGS sequence"/>
</dbReference>
<comment type="subcellular location">
    <subcellularLocation>
        <location evidence="1">Cell membrane</location>
        <topology evidence="1">Multi-pass membrane protein</topology>
    </subcellularLocation>
</comment>
<reference evidence="8 10" key="2">
    <citation type="journal article" date="2013" name="Nature">
        <title>Insights into bilaterian evolution from three spiralian genomes.</title>
        <authorList>
            <person name="Simakov O."/>
            <person name="Marletaz F."/>
            <person name="Cho S.J."/>
            <person name="Edsinger-Gonzales E."/>
            <person name="Havlak P."/>
            <person name="Hellsten U."/>
            <person name="Kuo D.H."/>
            <person name="Larsson T."/>
            <person name="Lv J."/>
            <person name="Arendt D."/>
            <person name="Savage R."/>
            <person name="Osoegawa K."/>
            <person name="de Jong P."/>
            <person name="Grimwood J."/>
            <person name="Chapman J.A."/>
            <person name="Shapiro H."/>
            <person name="Aerts A."/>
            <person name="Otillar R.P."/>
            <person name="Terry A.Y."/>
            <person name="Boore J.L."/>
            <person name="Grigoriev I.V."/>
            <person name="Lindberg D.R."/>
            <person name="Seaver E.C."/>
            <person name="Weisblat D.A."/>
            <person name="Putnam N.H."/>
            <person name="Rokhsar D.S."/>
        </authorList>
    </citation>
    <scope>NUCLEOTIDE SEQUENCE</scope>
    <source>
        <strain evidence="8 10">I ESC-2004</strain>
    </source>
</reference>
<dbReference type="PROSITE" id="PS51465">
    <property type="entry name" value="KAZAL_2"/>
    <property type="match status" value="1"/>
</dbReference>
<protein>
    <recommendedName>
        <fullName evidence="7">Kazal-like domain-containing protein</fullName>
    </recommendedName>
</protein>
<dbReference type="Gene3D" id="3.30.60.30">
    <property type="match status" value="1"/>
</dbReference>
<evidence type="ECO:0000256" key="1">
    <source>
        <dbReference type="ARBA" id="ARBA00004651"/>
    </source>
</evidence>
<evidence type="ECO:0000256" key="4">
    <source>
        <dbReference type="ARBA" id="ARBA00022989"/>
    </source>
</evidence>
<dbReference type="PANTHER" id="PTHR11388">
    <property type="entry name" value="ORGANIC ANION TRANSPORTER"/>
    <property type="match status" value="1"/>
</dbReference>